<feature type="region of interest" description="Disordered" evidence="2">
    <location>
        <begin position="186"/>
        <end position="209"/>
    </location>
</feature>
<name>A0A812I3R0_9DINO</name>
<evidence type="ECO:0000256" key="2">
    <source>
        <dbReference type="SAM" id="MobiDB-lite"/>
    </source>
</evidence>
<protein>
    <submittedName>
        <fullName evidence="4">Dnajb14 protein</fullName>
    </submittedName>
</protein>
<reference evidence="4" key="1">
    <citation type="submission" date="2021-02" db="EMBL/GenBank/DDBJ databases">
        <authorList>
            <person name="Dougan E. K."/>
            <person name="Rhodes N."/>
            <person name="Thang M."/>
            <person name="Chan C."/>
        </authorList>
    </citation>
    <scope>NUCLEOTIDE SEQUENCE</scope>
</reference>
<feature type="domain" description="J" evidence="3">
    <location>
        <begin position="645"/>
        <end position="709"/>
    </location>
</feature>
<evidence type="ECO:0000256" key="1">
    <source>
        <dbReference type="ARBA" id="ARBA00023186"/>
    </source>
</evidence>
<dbReference type="EMBL" id="CAJNDS010000158">
    <property type="protein sequence ID" value="CAE6971852.1"/>
    <property type="molecule type" value="Genomic_DNA"/>
</dbReference>
<dbReference type="PANTHER" id="PTHR44360">
    <property type="entry name" value="DNAJ HOMOLOG SUBFAMILY B MEMBER 9"/>
    <property type="match status" value="1"/>
</dbReference>
<feature type="compositionally biased region" description="Pro residues" evidence="2">
    <location>
        <begin position="531"/>
        <end position="541"/>
    </location>
</feature>
<proteinExistence type="predicted"/>
<dbReference type="PANTHER" id="PTHR44360:SF1">
    <property type="entry name" value="DNAJ HOMOLOG SUBFAMILY B MEMBER 9"/>
    <property type="match status" value="1"/>
</dbReference>
<feature type="compositionally biased region" description="Low complexity" evidence="2">
    <location>
        <begin position="697"/>
        <end position="708"/>
    </location>
</feature>
<gene>
    <name evidence="4" type="primary">Dnajb14</name>
    <name evidence="4" type="ORF">SNAT2548_LOCUS2665</name>
</gene>
<dbReference type="Gene3D" id="1.10.287.110">
    <property type="entry name" value="DnaJ domain"/>
    <property type="match status" value="2"/>
</dbReference>
<feature type="region of interest" description="Disordered" evidence="2">
    <location>
        <begin position="427"/>
        <end position="447"/>
    </location>
</feature>
<feature type="region of interest" description="Disordered" evidence="2">
    <location>
        <begin position="693"/>
        <end position="805"/>
    </location>
</feature>
<dbReference type="AlphaFoldDB" id="A0A812I3R0"/>
<dbReference type="PROSITE" id="PS50076">
    <property type="entry name" value="DNAJ_2"/>
    <property type="match status" value="2"/>
</dbReference>
<feature type="compositionally biased region" description="Basic and acidic residues" evidence="2">
    <location>
        <begin position="122"/>
        <end position="138"/>
    </location>
</feature>
<feature type="region of interest" description="Disordered" evidence="2">
    <location>
        <begin position="85"/>
        <end position="164"/>
    </location>
</feature>
<feature type="region of interest" description="Disordered" evidence="2">
    <location>
        <begin position="1"/>
        <end position="67"/>
    </location>
</feature>
<feature type="compositionally biased region" description="Polar residues" evidence="2">
    <location>
        <begin position="487"/>
        <end position="497"/>
    </location>
</feature>
<dbReference type="InterPro" id="IPR036869">
    <property type="entry name" value="J_dom_sf"/>
</dbReference>
<accession>A0A812I3R0</accession>
<feature type="compositionally biased region" description="Basic and acidic residues" evidence="2">
    <location>
        <begin position="788"/>
        <end position="801"/>
    </location>
</feature>
<dbReference type="SUPFAM" id="SSF46565">
    <property type="entry name" value="Chaperone J-domain"/>
    <property type="match status" value="2"/>
</dbReference>
<feature type="region of interest" description="Disordered" evidence="2">
    <location>
        <begin position="486"/>
        <end position="644"/>
    </location>
</feature>
<dbReference type="CDD" id="cd06257">
    <property type="entry name" value="DnaJ"/>
    <property type="match status" value="2"/>
</dbReference>
<dbReference type="GO" id="GO:0051087">
    <property type="term" value="F:protein-folding chaperone binding"/>
    <property type="evidence" value="ECO:0007669"/>
    <property type="project" value="TreeGrafter"/>
</dbReference>
<dbReference type="OrthoDB" id="439348at2759"/>
<feature type="region of interest" description="Disordered" evidence="2">
    <location>
        <begin position="255"/>
        <end position="285"/>
    </location>
</feature>
<evidence type="ECO:0000313" key="5">
    <source>
        <dbReference type="Proteomes" id="UP000604046"/>
    </source>
</evidence>
<dbReference type="GO" id="GO:0036503">
    <property type="term" value="P:ERAD pathway"/>
    <property type="evidence" value="ECO:0007669"/>
    <property type="project" value="TreeGrafter"/>
</dbReference>
<dbReference type="Pfam" id="PF00226">
    <property type="entry name" value="DnaJ"/>
    <property type="match status" value="1"/>
</dbReference>
<dbReference type="GO" id="GO:0005783">
    <property type="term" value="C:endoplasmic reticulum"/>
    <property type="evidence" value="ECO:0007669"/>
    <property type="project" value="TreeGrafter"/>
</dbReference>
<feature type="compositionally biased region" description="Basic and acidic residues" evidence="2">
    <location>
        <begin position="711"/>
        <end position="748"/>
    </location>
</feature>
<sequence length="900" mass="98676">MHEPALPQSLPPPPHFGLAASSRRRATCPANLKGEARPASDACATQGTTPLPDGRHSTQKSLPKGNIYDHPMQYMIVLPESRASQGRSSRAQGMVGQTGVPGWTQELQGSCSSRRQRQQSMLEEKLAELQSREPERSHRQSHISGTELQSVAGHPHAGSVGTACRKSVVEAKRSQQRQWHQELQRVRQMEEAGTQQLRRREEQPRSDQWSELKLQEQQLRSKEFQVQEVHQRMRTAAGPPAVQAELPRALQLPVQTSDVDPGGAKSKANGEAGGQTEGRRAGRQTLHSCQVLGVSPDDGPDLIQQQYRRSALRDHPDKGGSHDQFTQLQAARDYMEARQSNFSRVDTGRLQGEELEQRRALSAEGQPPSQPAIAEAANLCAAPPLSTSASSSPRSMECMAKPPELTAPAMLQDSRCAAAALPVTAAKEERGINSKPEPTPRPTTPMGQMSTELCAVPAETPKVRKDAEHYEMMVDLTGEMPVHIATSRPSLSLASVKTPTRRPPREEERPQPSIGLASNARLQNAALATDAPPPPLAPPEQPSQSWDTESEDVSDVDGLGTDIASFPTLRANHSSRRSTLAVSKAERSMALPPAPTEKVAFCGRDAVRGEPPRQRQPSIASQAPSSEGEAAQTPKRRSPGWHTLDSCEVLGVTPDDGYESIQKQYRRQALRHHPDKGGRASLFRHLHDARDYLSSKQTRWQRAATTQTRPPPREATRPDHEAKDWQRSDALEEVASEHGSVDMAEAKSRRWQRMTGSTEYPASSLRRTSSTISDDGTLGNPSPVSAPELREAFSPHGGRFEDDGETDLGLTARAPAAATWRHDLQNARHEDGFELQGAPRVPWSRQALESSVHTHLRTMDAHCAALTRTYHQLASLHGELGQAFVDLRHAWAPLHDEAAV</sequence>
<dbReference type="InterPro" id="IPR001623">
    <property type="entry name" value="DnaJ_domain"/>
</dbReference>
<evidence type="ECO:0000313" key="4">
    <source>
        <dbReference type="EMBL" id="CAE6971852.1"/>
    </source>
</evidence>
<dbReference type="GO" id="GO:0051787">
    <property type="term" value="F:misfolded protein binding"/>
    <property type="evidence" value="ECO:0007669"/>
    <property type="project" value="TreeGrafter"/>
</dbReference>
<organism evidence="4 5">
    <name type="scientific">Symbiodinium natans</name>
    <dbReference type="NCBI Taxonomy" id="878477"/>
    <lineage>
        <taxon>Eukaryota</taxon>
        <taxon>Sar</taxon>
        <taxon>Alveolata</taxon>
        <taxon>Dinophyceae</taxon>
        <taxon>Suessiales</taxon>
        <taxon>Symbiodiniaceae</taxon>
        <taxon>Symbiodinium</taxon>
    </lineage>
</organism>
<dbReference type="SMART" id="SM00271">
    <property type="entry name" value="DnaJ"/>
    <property type="match status" value="2"/>
</dbReference>
<dbReference type="InterPro" id="IPR051948">
    <property type="entry name" value="Hsp70_co-chaperone_J-domain"/>
</dbReference>
<feature type="compositionally biased region" description="Polar residues" evidence="2">
    <location>
        <begin position="615"/>
        <end position="625"/>
    </location>
</feature>
<feature type="compositionally biased region" description="Basic and acidic residues" evidence="2">
    <location>
        <begin position="198"/>
        <end position="209"/>
    </location>
</feature>
<comment type="caution">
    <text evidence="4">The sequence shown here is derived from an EMBL/GenBank/DDBJ whole genome shotgun (WGS) entry which is preliminary data.</text>
</comment>
<keyword evidence="5" id="KW-1185">Reference proteome</keyword>
<keyword evidence="1" id="KW-0143">Chaperone</keyword>
<feature type="domain" description="J" evidence="3">
    <location>
        <begin position="287"/>
        <end position="351"/>
    </location>
</feature>
<dbReference type="Proteomes" id="UP000604046">
    <property type="component" value="Unassembled WGS sequence"/>
</dbReference>
<feature type="compositionally biased region" description="Polar residues" evidence="2">
    <location>
        <begin position="754"/>
        <end position="783"/>
    </location>
</feature>
<evidence type="ECO:0000259" key="3">
    <source>
        <dbReference type="PROSITE" id="PS50076"/>
    </source>
</evidence>